<gene>
    <name evidence="1" type="ORF">EV420DRAFT_1552646</name>
</gene>
<evidence type="ECO:0000313" key="1">
    <source>
        <dbReference type="EMBL" id="KAK0455668.1"/>
    </source>
</evidence>
<dbReference type="GeneID" id="85357061"/>
<dbReference type="EMBL" id="JAUEPS010000024">
    <property type="protein sequence ID" value="KAK0455668.1"/>
    <property type="molecule type" value="Genomic_DNA"/>
</dbReference>
<sequence>MESFTKDLTCAGGYVHRRSPLRRISPVQWLRPADGVLSEGSHLCSGTRLLSAGGVLREGSHQSGGTRHAVLRNSGPCLLCSPDACVSFLQFVALCSLVDESYAPIVLDIFSLLLTCNFPYTPWSVHHVSLSRYCTLRRVSTPRDALNSVITTV</sequence>
<evidence type="ECO:0000313" key="2">
    <source>
        <dbReference type="Proteomes" id="UP001175211"/>
    </source>
</evidence>
<dbReference type="Proteomes" id="UP001175211">
    <property type="component" value="Unassembled WGS sequence"/>
</dbReference>
<dbReference type="RefSeq" id="XP_060329178.1">
    <property type="nucleotide sequence ID" value="XM_060473513.1"/>
</dbReference>
<reference evidence="1" key="1">
    <citation type="submission" date="2023-06" db="EMBL/GenBank/DDBJ databases">
        <authorList>
            <consortium name="Lawrence Berkeley National Laboratory"/>
            <person name="Ahrendt S."/>
            <person name="Sahu N."/>
            <person name="Indic B."/>
            <person name="Wong-Bajracharya J."/>
            <person name="Merenyi Z."/>
            <person name="Ke H.-M."/>
            <person name="Monk M."/>
            <person name="Kocsube S."/>
            <person name="Drula E."/>
            <person name="Lipzen A."/>
            <person name="Balint B."/>
            <person name="Henrissat B."/>
            <person name="Andreopoulos B."/>
            <person name="Martin F.M."/>
            <person name="Harder C.B."/>
            <person name="Rigling D."/>
            <person name="Ford K.L."/>
            <person name="Foster G.D."/>
            <person name="Pangilinan J."/>
            <person name="Papanicolaou A."/>
            <person name="Barry K."/>
            <person name="LaButti K."/>
            <person name="Viragh M."/>
            <person name="Koriabine M."/>
            <person name="Yan M."/>
            <person name="Riley R."/>
            <person name="Champramary S."/>
            <person name="Plett K.L."/>
            <person name="Tsai I.J."/>
            <person name="Slot J."/>
            <person name="Sipos G."/>
            <person name="Plett J."/>
            <person name="Nagy L.G."/>
            <person name="Grigoriev I.V."/>
        </authorList>
    </citation>
    <scope>NUCLEOTIDE SEQUENCE</scope>
    <source>
        <strain evidence="1">CCBAS 213</strain>
    </source>
</reference>
<name>A0AA39KBA9_ARMTA</name>
<protein>
    <submittedName>
        <fullName evidence="1">Uncharacterized protein</fullName>
    </submittedName>
</protein>
<accession>A0AA39KBA9</accession>
<dbReference type="AlphaFoldDB" id="A0AA39KBA9"/>
<proteinExistence type="predicted"/>
<organism evidence="1 2">
    <name type="scientific">Armillaria tabescens</name>
    <name type="common">Ringless honey mushroom</name>
    <name type="synonym">Agaricus tabescens</name>
    <dbReference type="NCBI Taxonomy" id="1929756"/>
    <lineage>
        <taxon>Eukaryota</taxon>
        <taxon>Fungi</taxon>
        <taxon>Dikarya</taxon>
        <taxon>Basidiomycota</taxon>
        <taxon>Agaricomycotina</taxon>
        <taxon>Agaricomycetes</taxon>
        <taxon>Agaricomycetidae</taxon>
        <taxon>Agaricales</taxon>
        <taxon>Marasmiineae</taxon>
        <taxon>Physalacriaceae</taxon>
        <taxon>Desarmillaria</taxon>
    </lineage>
</organism>
<keyword evidence="2" id="KW-1185">Reference proteome</keyword>
<comment type="caution">
    <text evidence="1">The sequence shown here is derived from an EMBL/GenBank/DDBJ whole genome shotgun (WGS) entry which is preliminary data.</text>
</comment>